<sequence>MRILFYDKSLINLLQKEENASGGAAVQTFGWARGLKEIGNDVWLLTNPAPSRSLKEESLDFNLIPLFDEKKGIRWLRWIYYRFPDTYKKIKKVRPDYLYQSVPGWACFLIGIMCKQLKVKYILRISNDYFLDERFHRLHSPFQEYFMKKGMKMTDCILCQNDYQLGIIQRNFPNKKVVKIANPIIYQNNGQLSQATSERGYIAWLGIFQYQKNLHLLYEIASKLKNEQFWIAGKETNKIDNATLQDLKRLKTLPNVTFMGFLSRKEVPPFLKNAKYLLNTSHYEGFSNTFLEAMVVGTPILSTENVNPDGIIDGYQLGLIYKDANGLARLLEEINPESYRQMSENVIRYVDKNHHYKVLARKLVDILHQP</sequence>
<dbReference type="PANTHER" id="PTHR45947">
    <property type="entry name" value="SULFOQUINOVOSYL TRANSFERASE SQD2"/>
    <property type="match status" value="1"/>
</dbReference>
<evidence type="ECO:0000313" key="3">
    <source>
        <dbReference type="Proteomes" id="UP001589654"/>
    </source>
</evidence>
<dbReference type="Gene3D" id="3.40.50.2000">
    <property type="entry name" value="Glycogen Phosphorylase B"/>
    <property type="match status" value="2"/>
</dbReference>
<accession>A0ABV5J144</accession>
<evidence type="ECO:0000259" key="1">
    <source>
        <dbReference type="Pfam" id="PF13439"/>
    </source>
</evidence>
<proteinExistence type="predicted"/>
<dbReference type="Proteomes" id="UP001589654">
    <property type="component" value="Unassembled WGS sequence"/>
</dbReference>
<evidence type="ECO:0000313" key="2">
    <source>
        <dbReference type="EMBL" id="MFB9210232.1"/>
    </source>
</evidence>
<protein>
    <submittedName>
        <fullName evidence="2">Glycosyltransferase family 4 protein</fullName>
        <ecNumber evidence="2">2.4.-.-</ecNumber>
    </submittedName>
</protein>
<name>A0ABV5J144_9BACT</name>
<dbReference type="InterPro" id="IPR028098">
    <property type="entry name" value="Glyco_trans_4-like_N"/>
</dbReference>
<dbReference type="Pfam" id="PF13439">
    <property type="entry name" value="Glyco_transf_4"/>
    <property type="match status" value="1"/>
</dbReference>
<dbReference type="Pfam" id="PF13692">
    <property type="entry name" value="Glyco_trans_1_4"/>
    <property type="match status" value="1"/>
</dbReference>
<keyword evidence="2" id="KW-0328">Glycosyltransferase</keyword>
<dbReference type="EC" id="2.4.-.-" evidence="2"/>
<gene>
    <name evidence="2" type="ORF">ACFFUR_00295</name>
</gene>
<dbReference type="PANTHER" id="PTHR45947:SF3">
    <property type="entry name" value="SULFOQUINOVOSYL TRANSFERASE SQD2"/>
    <property type="match status" value="1"/>
</dbReference>
<keyword evidence="3" id="KW-1185">Reference proteome</keyword>
<feature type="domain" description="Glycosyltransferase subfamily 4-like N-terminal" evidence="1">
    <location>
        <begin position="22"/>
        <end position="184"/>
    </location>
</feature>
<reference evidence="2 3" key="1">
    <citation type="submission" date="2024-09" db="EMBL/GenBank/DDBJ databases">
        <authorList>
            <person name="Sun Q."/>
            <person name="Mori K."/>
        </authorList>
    </citation>
    <scope>NUCLEOTIDE SEQUENCE [LARGE SCALE GENOMIC DNA]</scope>
    <source>
        <strain evidence="2 3">CECT 7682</strain>
    </source>
</reference>
<dbReference type="RefSeq" id="WP_290249742.1">
    <property type="nucleotide sequence ID" value="NZ_JAUFQT010000002.1"/>
</dbReference>
<dbReference type="InterPro" id="IPR050194">
    <property type="entry name" value="Glycosyltransferase_grp1"/>
</dbReference>
<dbReference type="CDD" id="cd03801">
    <property type="entry name" value="GT4_PimA-like"/>
    <property type="match status" value="1"/>
</dbReference>
<dbReference type="SUPFAM" id="SSF53756">
    <property type="entry name" value="UDP-Glycosyltransferase/glycogen phosphorylase"/>
    <property type="match status" value="1"/>
</dbReference>
<keyword evidence="2" id="KW-0808">Transferase</keyword>
<dbReference type="EMBL" id="JBHMEW010000005">
    <property type="protein sequence ID" value="MFB9210232.1"/>
    <property type="molecule type" value="Genomic_DNA"/>
</dbReference>
<comment type="caution">
    <text evidence="2">The sequence shown here is derived from an EMBL/GenBank/DDBJ whole genome shotgun (WGS) entry which is preliminary data.</text>
</comment>
<organism evidence="2 3">
    <name type="scientific">Echinicola jeungdonensis</name>
    <dbReference type="NCBI Taxonomy" id="709343"/>
    <lineage>
        <taxon>Bacteria</taxon>
        <taxon>Pseudomonadati</taxon>
        <taxon>Bacteroidota</taxon>
        <taxon>Cytophagia</taxon>
        <taxon>Cytophagales</taxon>
        <taxon>Cyclobacteriaceae</taxon>
        <taxon>Echinicola</taxon>
    </lineage>
</organism>
<dbReference type="GO" id="GO:0016757">
    <property type="term" value="F:glycosyltransferase activity"/>
    <property type="evidence" value="ECO:0007669"/>
    <property type="project" value="UniProtKB-KW"/>
</dbReference>